<gene>
    <name evidence="3" type="ORF">B2J93_6772</name>
</gene>
<comment type="caution">
    <text evidence="3">The sequence shown here is derived from an EMBL/GenBank/DDBJ whole genome shotgun (WGS) entry which is preliminary data.</text>
</comment>
<evidence type="ECO:0000256" key="1">
    <source>
        <dbReference type="SAM" id="MobiDB-lite"/>
    </source>
</evidence>
<organism evidence="3 4">
    <name type="scientific">Diplocarpon coronariae</name>
    <dbReference type="NCBI Taxonomy" id="2795749"/>
    <lineage>
        <taxon>Eukaryota</taxon>
        <taxon>Fungi</taxon>
        <taxon>Dikarya</taxon>
        <taxon>Ascomycota</taxon>
        <taxon>Pezizomycotina</taxon>
        <taxon>Leotiomycetes</taxon>
        <taxon>Helotiales</taxon>
        <taxon>Drepanopezizaceae</taxon>
        <taxon>Diplocarpon</taxon>
    </lineage>
</organism>
<feature type="signal peptide" evidence="2">
    <location>
        <begin position="1"/>
        <end position="23"/>
    </location>
</feature>
<protein>
    <submittedName>
        <fullName evidence="3">Uncharacterized protein</fullName>
    </submittedName>
</protein>
<sequence>MLKMQSLITVLSFFLAFIPIAVSLPKNKTRPAFGLIGHEMPPSCDVSNSGTNARTRTPSRHSEVRTSSLSEVAAASGMCTHIHSQAAATYHTHTTPCYMVQIQTRVHIQTQRLLNASSPPAIPEVTAAVSTSSTESLPYWETYIQPERSFSEAVCETDRCDVITKMSTTGTGLLALPSAILVNQTETWKAGSTITVTSEVWRLPTPESESTSAVPVQTTPAVNKSPSSAPVVTLVNSQKTVTLTLGPSAQET</sequence>
<dbReference type="EMBL" id="MZNU01000196">
    <property type="protein sequence ID" value="OWP03133.1"/>
    <property type="molecule type" value="Genomic_DNA"/>
</dbReference>
<accession>A0A218Z6I0</accession>
<dbReference type="InParanoid" id="A0A218Z6I0"/>
<feature type="region of interest" description="Disordered" evidence="1">
    <location>
        <begin position="44"/>
        <end position="65"/>
    </location>
</feature>
<name>A0A218Z6I0_9HELO</name>
<keyword evidence="4" id="KW-1185">Reference proteome</keyword>
<evidence type="ECO:0000256" key="2">
    <source>
        <dbReference type="SAM" id="SignalP"/>
    </source>
</evidence>
<evidence type="ECO:0000313" key="4">
    <source>
        <dbReference type="Proteomes" id="UP000242519"/>
    </source>
</evidence>
<feature type="compositionally biased region" description="Polar residues" evidence="1">
    <location>
        <begin position="45"/>
        <end position="56"/>
    </location>
</feature>
<reference evidence="3 4" key="1">
    <citation type="submission" date="2017-04" db="EMBL/GenBank/DDBJ databases">
        <title>Draft genome sequence of Marssonina coronaria NL1: causal agent of apple blotch.</title>
        <authorList>
            <person name="Cheng Q."/>
        </authorList>
    </citation>
    <scope>NUCLEOTIDE SEQUENCE [LARGE SCALE GENOMIC DNA]</scope>
    <source>
        <strain evidence="3 4">NL1</strain>
    </source>
</reference>
<dbReference type="Proteomes" id="UP000242519">
    <property type="component" value="Unassembled WGS sequence"/>
</dbReference>
<dbReference type="OrthoDB" id="10598868at2759"/>
<feature type="chain" id="PRO_5012962483" evidence="2">
    <location>
        <begin position="24"/>
        <end position="252"/>
    </location>
</feature>
<evidence type="ECO:0000313" key="3">
    <source>
        <dbReference type="EMBL" id="OWP03133.1"/>
    </source>
</evidence>
<proteinExistence type="predicted"/>
<keyword evidence="2" id="KW-0732">Signal</keyword>
<dbReference type="AlphaFoldDB" id="A0A218Z6I0"/>
<feature type="region of interest" description="Disordered" evidence="1">
    <location>
        <begin position="207"/>
        <end position="228"/>
    </location>
</feature>